<dbReference type="PROSITE" id="PS51225">
    <property type="entry name" value="MARVEL"/>
    <property type="match status" value="1"/>
</dbReference>
<dbReference type="OMA" id="VYIGYKH"/>
<evidence type="ECO:0000313" key="10">
    <source>
        <dbReference type="Proteomes" id="UP000887565"/>
    </source>
</evidence>
<feature type="domain" description="MARVEL" evidence="9">
    <location>
        <begin position="12"/>
        <end position="220"/>
    </location>
</feature>
<dbReference type="PANTHER" id="PTHR10306">
    <property type="entry name" value="SYNAPTOPHYSIN"/>
    <property type="match status" value="1"/>
</dbReference>
<keyword evidence="3 7" id="KW-0812">Transmembrane</keyword>
<evidence type="ECO:0000256" key="8">
    <source>
        <dbReference type="SAM" id="Phobius"/>
    </source>
</evidence>
<sequence length="252" mass="27659">MTDIIGSLNLEVLKLPLGCIRIVELPMAILAFATTSGYMASGYIKLPFDCKPDKYTVEFGYSFNIGGTELPKDLCNKSSLSEMGNTLFEQGFSSSSQFFVFVGVISFLYVLGILIVYLKYWTNYENDPKFAMIDFTVTGILGVFWFFASCAWASGVSGLKSVTSVDAIEAVMKKTVPCSTKECQLVASWNYASLNVSLITGFACVALWLANLWFIYKETTWSKNRQVQTTVGSVADPASSGISSGQSQPSYR</sequence>
<keyword evidence="4 8" id="KW-1133">Transmembrane helix</keyword>
<keyword evidence="10" id="KW-1185">Reference proteome</keyword>
<keyword evidence="6" id="KW-0325">Glycoprotein</keyword>
<protein>
    <submittedName>
        <fullName evidence="11">MARVEL domain-containing protein</fullName>
    </submittedName>
</protein>
<keyword evidence="5 7" id="KW-0472">Membrane</keyword>
<evidence type="ECO:0000256" key="5">
    <source>
        <dbReference type="ARBA" id="ARBA00023136"/>
    </source>
</evidence>
<dbReference type="Proteomes" id="UP000887565">
    <property type="component" value="Unplaced"/>
</dbReference>
<dbReference type="PRINTS" id="PR00220">
    <property type="entry name" value="SYNAPTOPHYSN"/>
</dbReference>
<reference evidence="11" key="1">
    <citation type="submission" date="2022-11" db="UniProtKB">
        <authorList>
            <consortium name="WormBaseParasite"/>
        </authorList>
    </citation>
    <scope>IDENTIFICATION</scope>
</reference>
<name>A0A915IQH6_ROMCU</name>
<dbReference type="GO" id="GO:0030672">
    <property type="term" value="C:synaptic vesicle membrane"/>
    <property type="evidence" value="ECO:0007669"/>
    <property type="project" value="TreeGrafter"/>
</dbReference>
<dbReference type="PANTHER" id="PTHR10306:SF17">
    <property type="entry name" value="MARVEL DOMAIN-CONTAINING PROTEIN"/>
    <property type="match status" value="1"/>
</dbReference>
<evidence type="ECO:0000256" key="2">
    <source>
        <dbReference type="ARBA" id="ARBA00006476"/>
    </source>
</evidence>
<evidence type="ECO:0000256" key="6">
    <source>
        <dbReference type="ARBA" id="ARBA00023180"/>
    </source>
</evidence>
<dbReference type="InterPro" id="IPR008253">
    <property type="entry name" value="Marvel"/>
</dbReference>
<comment type="similarity">
    <text evidence="2">Belongs to the synaptophysin/synaptobrevin family.</text>
</comment>
<evidence type="ECO:0000256" key="7">
    <source>
        <dbReference type="PROSITE-ProRule" id="PRU00581"/>
    </source>
</evidence>
<evidence type="ECO:0000259" key="9">
    <source>
        <dbReference type="PROSITE" id="PS51225"/>
    </source>
</evidence>
<evidence type="ECO:0000313" key="11">
    <source>
        <dbReference type="WBParaSite" id="nRc.2.0.1.t16443-RA"/>
    </source>
</evidence>
<organism evidence="10 11">
    <name type="scientific">Romanomermis culicivorax</name>
    <name type="common">Nematode worm</name>
    <dbReference type="NCBI Taxonomy" id="13658"/>
    <lineage>
        <taxon>Eukaryota</taxon>
        <taxon>Metazoa</taxon>
        <taxon>Ecdysozoa</taxon>
        <taxon>Nematoda</taxon>
        <taxon>Enoplea</taxon>
        <taxon>Dorylaimia</taxon>
        <taxon>Mermithida</taxon>
        <taxon>Mermithoidea</taxon>
        <taxon>Mermithidae</taxon>
        <taxon>Romanomermis</taxon>
    </lineage>
</organism>
<feature type="transmembrane region" description="Helical" evidence="8">
    <location>
        <begin position="98"/>
        <end position="118"/>
    </location>
</feature>
<evidence type="ECO:0000256" key="1">
    <source>
        <dbReference type="ARBA" id="ARBA00004141"/>
    </source>
</evidence>
<evidence type="ECO:0000256" key="3">
    <source>
        <dbReference type="ARBA" id="ARBA00022692"/>
    </source>
</evidence>
<dbReference type="Pfam" id="PF01284">
    <property type="entry name" value="MARVEL"/>
    <property type="match status" value="1"/>
</dbReference>
<feature type="transmembrane region" description="Helical" evidence="8">
    <location>
        <begin position="130"/>
        <end position="154"/>
    </location>
</feature>
<dbReference type="AlphaFoldDB" id="A0A915IQH6"/>
<evidence type="ECO:0000256" key="4">
    <source>
        <dbReference type="ARBA" id="ARBA00022989"/>
    </source>
</evidence>
<comment type="subcellular location">
    <subcellularLocation>
        <location evidence="1">Membrane</location>
        <topology evidence="1">Multi-pass membrane protein</topology>
    </subcellularLocation>
</comment>
<proteinExistence type="inferred from homology"/>
<feature type="transmembrane region" description="Helical" evidence="8">
    <location>
        <begin position="196"/>
        <end position="216"/>
    </location>
</feature>
<dbReference type="WBParaSite" id="nRc.2.0.1.t16443-RA">
    <property type="protein sequence ID" value="nRc.2.0.1.t16443-RA"/>
    <property type="gene ID" value="nRc.2.0.1.g16443"/>
</dbReference>
<accession>A0A915IQH6</accession>
<dbReference type="InterPro" id="IPR001285">
    <property type="entry name" value="Synaptophysin/porin"/>
</dbReference>